<organism evidence="1 2">
    <name type="scientific">Obba rivulosa</name>
    <dbReference type="NCBI Taxonomy" id="1052685"/>
    <lineage>
        <taxon>Eukaryota</taxon>
        <taxon>Fungi</taxon>
        <taxon>Dikarya</taxon>
        <taxon>Basidiomycota</taxon>
        <taxon>Agaricomycotina</taxon>
        <taxon>Agaricomycetes</taxon>
        <taxon>Polyporales</taxon>
        <taxon>Gelatoporiaceae</taxon>
        <taxon>Obba</taxon>
    </lineage>
</organism>
<name>A0A8E2B2H7_9APHY</name>
<sequence length="153" mass="16721">MQMLFTSGILSFSTLLMFNIFAMLATVNEVLKHASLFTIPMSSVIISRFLLGLREVASSTVQHKLGTTNSSALRSRFSVQSAISSIGFASVVGNMGELLRSGDDDEDYDLTWSDAPYGTKIQQDVASVAEMQSVGLTPDFEMIHFDERPSKSP</sequence>
<accession>A0A8E2B2H7</accession>
<gene>
    <name evidence="1" type="ORF">OBBRIDRAFT_833296</name>
</gene>
<dbReference type="EMBL" id="KV722366">
    <property type="protein sequence ID" value="OCH92645.1"/>
    <property type="molecule type" value="Genomic_DNA"/>
</dbReference>
<keyword evidence="2" id="KW-1185">Reference proteome</keyword>
<evidence type="ECO:0000313" key="2">
    <source>
        <dbReference type="Proteomes" id="UP000250043"/>
    </source>
</evidence>
<dbReference type="OrthoDB" id="2756573at2759"/>
<proteinExistence type="predicted"/>
<dbReference type="AlphaFoldDB" id="A0A8E2B2H7"/>
<protein>
    <submittedName>
        <fullName evidence="1">Uncharacterized protein</fullName>
    </submittedName>
</protein>
<reference evidence="1 2" key="1">
    <citation type="submission" date="2016-07" db="EMBL/GenBank/DDBJ databases">
        <title>Draft genome of the white-rot fungus Obba rivulosa 3A-2.</title>
        <authorList>
            <consortium name="DOE Joint Genome Institute"/>
            <person name="Miettinen O."/>
            <person name="Riley R."/>
            <person name="Acob R."/>
            <person name="Barry K."/>
            <person name="Cullen D."/>
            <person name="De Vries R."/>
            <person name="Hainaut M."/>
            <person name="Hatakka A."/>
            <person name="Henrissat B."/>
            <person name="Hilden K."/>
            <person name="Kuo R."/>
            <person name="Labutti K."/>
            <person name="Lipzen A."/>
            <person name="Makela M.R."/>
            <person name="Sandor L."/>
            <person name="Spatafora J.W."/>
            <person name="Grigoriev I.V."/>
            <person name="Hibbett D.S."/>
        </authorList>
    </citation>
    <scope>NUCLEOTIDE SEQUENCE [LARGE SCALE GENOMIC DNA]</scope>
    <source>
        <strain evidence="1 2">3A-2</strain>
    </source>
</reference>
<dbReference type="Proteomes" id="UP000250043">
    <property type="component" value="Unassembled WGS sequence"/>
</dbReference>
<evidence type="ECO:0000313" key="1">
    <source>
        <dbReference type="EMBL" id="OCH92645.1"/>
    </source>
</evidence>